<evidence type="ECO:0000259" key="2">
    <source>
        <dbReference type="Pfam" id="PF13847"/>
    </source>
</evidence>
<dbReference type="SUPFAM" id="SSF53335">
    <property type="entry name" value="S-adenosyl-L-methionine-dependent methyltransferases"/>
    <property type="match status" value="1"/>
</dbReference>
<dbReference type="InterPro" id="IPR025714">
    <property type="entry name" value="Methyltranfer_dom"/>
</dbReference>
<evidence type="ECO:0000313" key="3">
    <source>
        <dbReference type="EMBL" id="KAK0635959.1"/>
    </source>
</evidence>
<dbReference type="PANTHER" id="PTHR43591">
    <property type="entry name" value="METHYLTRANSFERASE"/>
    <property type="match status" value="1"/>
</dbReference>
<protein>
    <recommendedName>
        <fullName evidence="2">Methyltransferase domain-containing protein</fullName>
    </recommendedName>
</protein>
<dbReference type="Pfam" id="PF13847">
    <property type="entry name" value="Methyltransf_31"/>
    <property type="match status" value="1"/>
</dbReference>
<proteinExistence type="inferred from homology"/>
<dbReference type="CDD" id="cd02440">
    <property type="entry name" value="AdoMet_MTases"/>
    <property type="match status" value="1"/>
</dbReference>
<dbReference type="EMBL" id="JAULSR010000001">
    <property type="protein sequence ID" value="KAK0635959.1"/>
    <property type="molecule type" value="Genomic_DNA"/>
</dbReference>
<sequence>MAEVKDVVDGEYPLTRDYVDFNRLNLQHYQLKDLFGYNIHPKIPHHQKSLKIADVGTGTGIWLLDVASQLDPSAELYGLDCDISQVAPKEWLPENLTLREWSVFDDVPEDLAGKFDIMNIRLFILVISDDPRPVIQRLLKLLKPGGYLQWGEIDPLNTSIVTASPDLPTDYHKALFRENHPKNSRMVAPWIRDLPQIFEEQGLLDVEADWRNGKPHAVLAMHWCCLHIHEMVIGRVRRSNPEKAAELDAIFQGTLAEARKGVAFSIDRVVVVGQKPLQ</sequence>
<dbReference type="PANTHER" id="PTHR43591:SF96">
    <property type="entry name" value="PUTATIVE-RELATED"/>
    <property type="match status" value="1"/>
</dbReference>
<dbReference type="InterPro" id="IPR029063">
    <property type="entry name" value="SAM-dependent_MTases_sf"/>
</dbReference>
<dbReference type="Gene3D" id="3.40.50.150">
    <property type="entry name" value="Vaccinia Virus protein VP39"/>
    <property type="match status" value="1"/>
</dbReference>
<name>A0AA40CG05_9PEZI</name>
<feature type="domain" description="Methyltransferase" evidence="2">
    <location>
        <begin position="47"/>
        <end position="174"/>
    </location>
</feature>
<comment type="caution">
    <text evidence="3">The sequence shown here is derived from an EMBL/GenBank/DDBJ whole genome shotgun (WGS) entry which is preliminary data.</text>
</comment>
<evidence type="ECO:0000256" key="1">
    <source>
        <dbReference type="ARBA" id="ARBA00038158"/>
    </source>
</evidence>
<accession>A0AA40CG05</accession>
<dbReference type="Proteomes" id="UP001174934">
    <property type="component" value="Unassembled WGS sequence"/>
</dbReference>
<dbReference type="AlphaFoldDB" id="A0AA40CG05"/>
<gene>
    <name evidence="3" type="ORF">B0T17DRAFT_650863</name>
</gene>
<reference evidence="3" key="1">
    <citation type="submission" date="2023-06" db="EMBL/GenBank/DDBJ databases">
        <title>Genome-scale phylogeny and comparative genomics of the fungal order Sordariales.</title>
        <authorList>
            <consortium name="Lawrence Berkeley National Laboratory"/>
            <person name="Hensen N."/>
            <person name="Bonometti L."/>
            <person name="Westerberg I."/>
            <person name="Brannstrom I.O."/>
            <person name="Guillou S."/>
            <person name="Cros-Aarteil S."/>
            <person name="Calhoun S."/>
            <person name="Haridas S."/>
            <person name="Kuo A."/>
            <person name="Mondo S."/>
            <person name="Pangilinan J."/>
            <person name="Riley R."/>
            <person name="LaButti K."/>
            <person name="Andreopoulos B."/>
            <person name="Lipzen A."/>
            <person name="Chen C."/>
            <person name="Yanf M."/>
            <person name="Daum C."/>
            <person name="Ng V."/>
            <person name="Clum A."/>
            <person name="Steindorff A."/>
            <person name="Ohm R."/>
            <person name="Martin F."/>
            <person name="Silar P."/>
            <person name="Natvig D."/>
            <person name="Lalanne C."/>
            <person name="Gautier V."/>
            <person name="Ament-velasquez S.L."/>
            <person name="Kruys A."/>
            <person name="Hutchinson M.I."/>
            <person name="Powell A.J."/>
            <person name="Barry K."/>
            <person name="Miller A.N."/>
            <person name="Grigoriev I.V."/>
            <person name="Debuchy R."/>
            <person name="Gladieux P."/>
            <person name="Thoren M.H."/>
            <person name="Johannesson H."/>
        </authorList>
    </citation>
    <scope>NUCLEOTIDE SEQUENCE</scope>
    <source>
        <strain evidence="3">SMH3391-2</strain>
    </source>
</reference>
<keyword evidence="4" id="KW-1185">Reference proteome</keyword>
<comment type="similarity">
    <text evidence="1">Belongs to the methyltransferase superfamily. LaeA methyltransferase family.</text>
</comment>
<organism evidence="3 4">
    <name type="scientific">Bombardia bombarda</name>
    <dbReference type="NCBI Taxonomy" id="252184"/>
    <lineage>
        <taxon>Eukaryota</taxon>
        <taxon>Fungi</taxon>
        <taxon>Dikarya</taxon>
        <taxon>Ascomycota</taxon>
        <taxon>Pezizomycotina</taxon>
        <taxon>Sordariomycetes</taxon>
        <taxon>Sordariomycetidae</taxon>
        <taxon>Sordariales</taxon>
        <taxon>Lasiosphaeriaceae</taxon>
        <taxon>Bombardia</taxon>
    </lineage>
</organism>
<evidence type="ECO:0000313" key="4">
    <source>
        <dbReference type="Proteomes" id="UP001174934"/>
    </source>
</evidence>